<dbReference type="PRINTS" id="PR00344">
    <property type="entry name" value="BCTRLSENSOR"/>
</dbReference>
<dbReference type="SMART" id="SM00304">
    <property type="entry name" value="HAMP"/>
    <property type="match status" value="1"/>
</dbReference>
<dbReference type="Gene3D" id="3.30.450.20">
    <property type="entry name" value="PAS domain"/>
    <property type="match status" value="1"/>
</dbReference>
<dbReference type="CDD" id="cd18774">
    <property type="entry name" value="PDC2_HK_sensor"/>
    <property type="match status" value="1"/>
</dbReference>
<keyword evidence="13 14" id="KW-0472">Membrane</keyword>
<evidence type="ECO:0000256" key="11">
    <source>
        <dbReference type="ARBA" id="ARBA00022989"/>
    </source>
</evidence>
<dbReference type="Pfam" id="PF02743">
    <property type="entry name" value="dCache_1"/>
    <property type="match status" value="1"/>
</dbReference>
<evidence type="ECO:0000313" key="18">
    <source>
        <dbReference type="Proteomes" id="UP001596378"/>
    </source>
</evidence>
<name>A0ABW2FEJ8_9BACL</name>
<dbReference type="CDD" id="cd06225">
    <property type="entry name" value="HAMP"/>
    <property type="match status" value="1"/>
</dbReference>
<dbReference type="GO" id="GO:0004673">
    <property type="term" value="F:protein histidine kinase activity"/>
    <property type="evidence" value="ECO:0007669"/>
    <property type="project" value="UniProtKB-EC"/>
</dbReference>
<evidence type="ECO:0000259" key="15">
    <source>
        <dbReference type="PROSITE" id="PS50109"/>
    </source>
</evidence>
<reference evidence="18" key="1">
    <citation type="journal article" date="2019" name="Int. J. Syst. Evol. Microbiol.">
        <title>The Global Catalogue of Microorganisms (GCM) 10K type strain sequencing project: providing services to taxonomists for standard genome sequencing and annotation.</title>
        <authorList>
            <consortium name="The Broad Institute Genomics Platform"/>
            <consortium name="The Broad Institute Genome Sequencing Center for Infectious Disease"/>
            <person name="Wu L."/>
            <person name="Ma J."/>
        </authorList>
    </citation>
    <scope>NUCLEOTIDE SEQUENCE [LARGE SCALE GENOMIC DNA]</scope>
    <source>
        <strain evidence="18">KCTC 12907</strain>
    </source>
</reference>
<comment type="caution">
    <text evidence="17">The sequence shown here is derived from an EMBL/GenBank/DDBJ whole genome shotgun (WGS) entry which is preliminary data.</text>
</comment>
<keyword evidence="5" id="KW-0597">Phosphoprotein</keyword>
<evidence type="ECO:0000256" key="4">
    <source>
        <dbReference type="ARBA" id="ARBA00022475"/>
    </source>
</evidence>
<keyword evidence="7 14" id="KW-0812">Transmembrane</keyword>
<evidence type="ECO:0000256" key="6">
    <source>
        <dbReference type="ARBA" id="ARBA00022679"/>
    </source>
</evidence>
<dbReference type="Pfam" id="PF02518">
    <property type="entry name" value="HATPase_c"/>
    <property type="match status" value="1"/>
</dbReference>
<dbReference type="EMBL" id="JBHTAI010000011">
    <property type="protein sequence ID" value="MFC7150549.1"/>
    <property type="molecule type" value="Genomic_DNA"/>
</dbReference>
<dbReference type="Pfam" id="PF06580">
    <property type="entry name" value="His_kinase"/>
    <property type="match status" value="1"/>
</dbReference>
<comment type="catalytic activity">
    <reaction evidence="1">
        <text>ATP + protein L-histidine = ADP + protein N-phospho-L-histidine.</text>
        <dbReference type="EC" id="2.7.13.3"/>
    </reaction>
</comment>
<dbReference type="InterPro" id="IPR003594">
    <property type="entry name" value="HATPase_dom"/>
</dbReference>
<keyword evidence="12" id="KW-0902">Two-component regulatory system</keyword>
<dbReference type="Gene3D" id="6.10.340.10">
    <property type="match status" value="1"/>
</dbReference>
<dbReference type="PROSITE" id="PS50885">
    <property type="entry name" value="HAMP"/>
    <property type="match status" value="1"/>
</dbReference>
<evidence type="ECO:0000256" key="3">
    <source>
        <dbReference type="ARBA" id="ARBA00012438"/>
    </source>
</evidence>
<dbReference type="InterPro" id="IPR003660">
    <property type="entry name" value="HAMP_dom"/>
</dbReference>
<evidence type="ECO:0000256" key="5">
    <source>
        <dbReference type="ARBA" id="ARBA00022553"/>
    </source>
</evidence>
<dbReference type="InterPro" id="IPR036890">
    <property type="entry name" value="HATPase_C_sf"/>
</dbReference>
<keyword evidence="4" id="KW-1003">Cell membrane</keyword>
<dbReference type="Pfam" id="PF00672">
    <property type="entry name" value="HAMP"/>
    <property type="match status" value="1"/>
</dbReference>
<dbReference type="PANTHER" id="PTHR34220">
    <property type="entry name" value="SENSOR HISTIDINE KINASE YPDA"/>
    <property type="match status" value="1"/>
</dbReference>
<evidence type="ECO:0000256" key="8">
    <source>
        <dbReference type="ARBA" id="ARBA00022741"/>
    </source>
</evidence>
<evidence type="ECO:0000256" key="2">
    <source>
        <dbReference type="ARBA" id="ARBA00004651"/>
    </source>
</evidence>
<dbReference type="Gene3D" id="3.30.565.10">
    <property type="entry name" value="Histidine kinase-like ATPase, C-terminal domain"/>
    <property type="match status" value="1"/>
</dbReference>
<evidence type="ECO:0000313" key="17">
    <source>
        <dbReference type="EMBL" id="MFC7150549.1"/>
    </source>
</evidence>
<keyword evidence="11 14" id="KW-1133">Transmembrane helix</keyword>
<keyword evidence="9 17" id="KW-0418">Kinase</keyword>
<keyword evidence="8" id="KW-0547">Nucleotide-binding</keyword>
<evidence type="ECO:0000256" key="10">
    <source>
        <dbReference type="ARBA" id="ARBA00022840"/>
    </source>
</evidence>
<feature type="domain" description="Histidine kinase" evidence="15">
    <location>
        <begin position="485"/>
        <end position="595"/>
    </location>
</feature>
<sequence>MPSKWRTYLLGMQLKHKLIVFFLLLAIIPLGVLGAFSYSQSSRMILDKVCQTLLESLSQVNYSIDYFVQDIEQLSMYIYGNEQVQEALAKDGSRGPEEKHRDEKRIQAILESFIGFKNWDIQIYLLGTNGDRYFTGELLPREYNEYNENWGLFRLARLSGGNVVWDTHYAMKKTEDFGVVLSSGRQIRDINTNEPLGYVVIDIGEAEAADKYNKAQQIPGGQMYLSDRNGYVISSSPSKHQVGAKLTEAFAPRVFQGTKGYFRTTDAEGRAQMVVYDTSQVTGFKLISVVPVGTLTKDGAVIRNLTLLIMIAGIVLSIWLAIVLSVNVTKPLRKLGGLMRQAETGNLNVAFPTQYDDEVGQLGRSFNKMVAQLHTLIEQDYQKQIRVQEAELKAIQAQFNPHFLYNVLDSINWMARIHKIDDISRTVVSLGELLRFSIRKGQPFITIEEDMQQIRNYLLLQKMRYRDKLNVVVEIDDEVRPYYTLKLLIQPLVENAITHGLEMKEGMGTLRIECRRDRDRIVFTVTDDGAGMSEEQLLLLESGGAYRSSKSGGTGIGLSNLRKRLELYFGEEAAMSLRSKPGAGTVVEVIIPIRESAGEDVDQAHDR</sequence>
<gene>
    <name evidence="17" type="ORF">ACFQMJ_18615</name>
</gene>
<comment type="subcellular location">
    <subcellularLocation>
        <location evidence="2">Cell membrane</location>
        <topology evidence="2">Multi-pass membrane protein</topology>
    </subcellularLocation>
</comment>
<accession>A0ABW2FEJ8</accession>
<keyword evidence="6 17" id="KW-0808">Transferase</keyword>
<dbReference type="PANTHER" id="PTHR34220:SF7">
    <property type="entry name" value="SENSOR HISTIDINE KINASE YPDA"/>
    <property type="match status" value="1"/>
</dbReference>
<proteinExistence type="predicted"/>
<feature type="transmembrane region" description="Helical" evidence="14">
    <location>
        <begin position="305"/>
        <end position="326"/>
    </location>
</feature>
<dbReference type="RefSeq" id="WP_378052939.1">
    <property type="nucleotide sequence ID" value="NZ_JBHMDN010000069.1"/>
</dbReference>
<dbReference type="InterPro" id="IPR005467">
    <property type="entry name" value="His_kinase_dom"/>
</dbReference>
<evidence type="ECO:0000256" key="1">
    <source>
        <dbReference type="ARBA" id="ARBA00000085"/>
    </source>
</evidence>
<dbReference type="InterPro" id="IPR004358">
    <property type="entry name" value="Sig_transdc_His_kin-like_C"/>
</dbReference>
<feature type="domain" description="HAMP" evidence="16">
    <location>
        <begin position="326"/>
        <end position="378"/>
    </location>
</feature>
<protein>
    <recommendedName>
        <fullName evidence="3">histidine kinase</fullName>
        <ecNumber evidence="3">2.7.13.3</ecNumber>
    </recommendedName>
</protein>
<dbReference type="PROSITE" id="PS50109">
    <property type="entry name" value="HIS_KIN"/>
    <property type="match status" value="1"/>
</dbReference>
<keyword evidence="18" id="KW-1185">Reference proteome</keyword>
<evidence type="ECO:0000256" key="13">
    <source>
        <dbReference type="ARBA" id="ARBA00023136"/>
    </source>
</evidence>
<keyword evidence="10" id="KW-0067">ATP-binding</keyword>
<dbReference type="SUPFAM" id="SSF55874">
    <property type="entry name" value="ATPase domain of HSP90 chaperone/DNA topoisomerase II/histidine kinase"/>
    <property type="match status" value="1"/>
</dbReference>
<dbReference type="SMART" id="SM00387">
    <property type="entry name" value="HATPase_c"/>
    <property type="match status" value="1"/>
</dbReference>
<evidence type="ECO:0000259" key="16">
    <source>
        <dbReference type="PROSITE" id="PS50885"/>
    </source>
</evidence>
<evidence type="ECO:0000256" key="12">
    <source>
        <dbReference type="ARBA" id="ARBA00023012"/>
    </source>
</evidence>
<dbReference type="Proteomes" id="UP001596378">
    <property type="component" value="Unassembled WGS sequence"/>
</dbReference>
<dbReference type="InterPro" id="IPR010559">
    <property type="entry name" value="Sig_transdc_His_kin_internal"/>
</dbReference>
<dbReference type="InterPro" id="IPR033479">
    <property type="entry name" value="dCache_1"/>
</dbReference>
<organism evidence="17 18">
    <name type="scientific">Cohnella cellulosilytica</name>
    <dbReference type="NCBI Taxonomy" id="986710"/>
    <lineage>
        <taxon>Bacteria</taxon>
        <taxon>Bacillati</taxon>
        <taxon>Bacillota</taxon>
        <taxon>Bacilli</taxon>
        <taxon>Bacillales</taxon>
        <taxon>Paenibacillaceae</taxon>
        <taxon>Cohnella</taxon>
    </lineage>
</organism>
<evidence type="ECO:0000256" key="14">
    <source>
        <dbReference type="SAM" id="Phobius"/>
    </source>
</evidence>
<dbReference type="InterPro" id="IPR050640">
    <property type="entry name" value="Bact_2-comp_sensor_kinase"/>
</dbReference>
<evidence type="ECO:0000256" key="9">
    <source>
        <dbReference type="ARBA" id="ARBA00022777"/>
    </source>
</evidence>
<dbReference type="SUPFAM" id="SSF158472">
    <property type="entry name" value="HAMP domain-like"/>
    <property type="match status" value="1"/>
</dbReference>
<dbReference type="EC" id="2.7.13.3" evidence="3"/>
<evidence type="ECO:0000256" key="7">
    <source>
        <dbReference type="ARBA" id="ARBA00022692"/>
    </source>
</evidence>